<dbReference type="AlphaFoldDB" id="A0AAD5MJP7"/>
<organism evidence="4 5">
    <name type="scientific">Parelaphostrongylus tenuis</name>
    <name type="common">Meningeal worm</name>
    <dbReference type="NCBI Taxonomy" id="148309"/>
    <lineage>
        <taxon>Eukaryota</taxon>
        <taxon>Metazoa</taxon>
        <taxon>Ecdysozoa</taxon>
        <taxon>Nematoda</taxon>
        <taxon>Chromadorea</taxon>
        <taxon>Rhabditida</taxon>
        <taxon>Rhabditina</taxon>
        <taxon>Rhabditomorpha</taxon>
        <taxon>Strongyloidea</taxon>
        <taxon>Metastrongylidae</taxon>
        <taxon>Parelaphostrongylus</taxon>
    </lineage>
</organism>
<gene>
    <name evidence="4" type="ORF">KIN20_004370</name>
</gene>
<evidence type="ECO:0000256" key="2">
    <source>
        <dbReference type="SAM" id="MobiDB-lite"/>
    </source>
</evidence>
<name>A0AAD5MJP7_PARTN</name>
<proteinExistence type="predicted"/>
<feature type="zinc finger region" description="C3H1-type" evidence="1">
    <location>
        <begin position="85"/>
        <end position="112"/>
    </location>
</feature>
<evidence type="ECO:0000313" key="5">
    <source>
        <dbReference type="Proteomes" id="UP001196413"/>
    </source>
</evidence>
<evidence type="ECO:0000259" key="3">
    <source>
        <dbReference type="PROSITE" id="PS50103"/>
    </source>
</evidence>
<accession>A0AAD5MJP7</accession>
<keyword evidence="1" id="KW-0479">Metal-binding</keyword>
<comment type="caution">
    <text evidence="4">The sequence shown here is derived from an EMBL/GenBank/DDBJ whole genome shotgun (WGS) entry which is preliminary data.</text>
</comment>
<dbReference type="PROSITE" id="PS50103">
    <property type="entry name" value="ZF_C3H1"/>
    <property type="match status" value="1"/>
</dbReference>
<keyword evidence="1" id="KW-0862">Zinc</keyword>
<dbReference type="EMBL" id="JAHQIW010000585">
    <property type="protein sequence ID" value="KAJ1348961.1"/>
    <property type="molecule type" value="Genomic_DNA"/>
</dbReference>
<dbReference type="Proteomes" id="UP001196413">
    <property type="component" value="Unassembled WGS sequence"/>
</dbReference>
<dbReference type="InterPro" id="IPR000571">
    <property type="entry name" value="Znf_CCCH"/>
</dbReference>
<sequence length="124" mass="14077">MEDLLDLDYYEGSPNPQERGDEIEESSDGEINDSSDENVKGGGDDEKEEGELDDSDDDREINVPKSRRVPIEARLSRPAVVHDKFVRTRDCPYEINGSCSWGPDCNYVHRNKVQDSGRLFRGKN</sequence>
<keyword evidence="5" id="KW-1185">Reference proteome</keyword>
<feature type="compositionally biased region" description="Acidic residues" evidence="2">
    <location>
        <begin position="21"/>
        <end position="36"/>
    </location>
</feature>
<feature type="domain" description="C3H1-type" evidence="3">
    <location>
        <begin position="85"/>
        <end position="112"/>
    </location>
</feature>
<evidence type="ECO:0000256" key="1">
    <source>
        <dbReference type="PROSITE-ProRule" id="PRU00723"/>
    </source>
</evidence>
<reference evidence="4" key="1">
    <citation type="submission" date="2021-06" db="EMBL/GenBank/DDBJ databases">
        <title>Parelaphostrongylus tenuis whole genome reference sequence.</title>
        <authorList>
            <person name="Garwood T.J."/>
            <person name="Larsen P.A."/>
            <person name="Fountain-Jones N.M."/>
            <person name="Garbe J.R."/>
            <person name="Macchietto M.G."/>
            <person name="Kania S.A."/>
            <person name="Gerhold R.W."/>
            <person name="Richards J.E."/>
            <person name="Wolf T.M."/>
        </authorList>
    </citation>
    <scope>NUCLEOTIDE SEQUENCE</scope>
    <source>
        <strain evidence="4">MNPRO001-30</strain>
        <tissue evidence="4">Meninges</tissue>
    </source>
</reference>
<feature type="compositionally biased region" description="Acidic residues" evidence="2">
    <location>
        <begin position="45"/>
        <end position="59"/>
    </location>
</feature>
<protein>
    <recommendedName>
        <fullName evidence="3">C3H1-type domain-containing protein</fullName>
    </recommendedName>
</protein>
<evidence type="ECO:0000313" key="4">
    <source>
        <dbReference type="EMBL" id="KAJ1348961.1"/>
    </source>
</evidence>
<dbReference type="GO" id="GO:0008270">
    <property type="term" value="F:zinc ion binding"/>
    <property type="evidence" value="ECO:0007669"/>
    <property type="project" value="UniProtKB-KW"/>
</dbReference>
<keyword evidence="1" id="KW-0863">Zinc-finger</keyword>
<feature type="region of interest" description="Disordered" evidence="2">
    <location>
        <begin position="1"/>
        <end position="66"/>
    </location>
</feature>